<comment type="caution">
    <text evidence="1">The sequence shown here is derived from an EMBL/GenBank/DDBJ whole genome shotgun (WGS) entry which is preliminary data.</text>
</comment>
<sequence>MSKRGHGECSRLFIVENGRKNIKLYRIFHIWKNECEIVLLEVQFCLGG</sequence>
<evidence type="ECO:0000313" key="1">
    <source>
        <dbReference type="EMBL" id="EEX78405.1"/>
    </source>
</evidence>
<dbReference type="EMBL" id="ACKP02000003">
    <property type="protein sequence ID" value="EEX78405.1"/>
    <property type="molecule type" value="Genomic_DNA"/>
</dbReference>
<name>C9LRY7_SELS3</name>
<gene>
    <name evidence="1" type="ORF">SELSPUOL_00207</name>
</gene>
<evidence type="ECO:0000313" key="2">
    <source>
        <dbReference type="Proteomes" id="UP000003505"/>
    </source>
</evidence>
<organism evidence="1 2">
    <name type="scientific">Selenomonas sputigena (strain ATCC 35185 / DSM 20758 / CCUG 44933 / VPI D19B-28)</name>
    <dbReference type="NCBI Taxonomy" id="546271"/>
    <lineage>
        <taxon>Bacteria</taxon>
        <taxon>Bacillati</taxon>
        <taxon>Bacillota</taxon>
        <taxon>Negativicutes</taxon>
        <taxon>Selenomonadales</taxon>
        <taxon>Selenomonadaceae</taxon>
        <taxon>Selenomonas</taxon>
    </lineage>
</organism>
<reference evidence="1 2" key="1">
    <citation type="submission" date="2009-09" db="EMBL/GenBank/DDBJ databases">
        <authorList>
            <person name="Weinstock G."/>
            <person name="Sodergren E."/>
            <person name="Clifton S."/>
            <person name="Fulton L."/>
            <person name="Fulton B."/>
            <person name="Courtney L."/>
            <person name="Fronick C."/>
            <person name="Harrison M."/>
            <person name="Strong C."/>
            <person name="Farmer C."/>
            <person name="Delahaunty K."/>
            <person name="Markovic C."/>
            <person name="Hall O."/>
            <person name="Minx P."/>
            <person name="Tomlinson C."/>
            <person name="Mitreva M."/>
            <person name="Nelson J."/>
            <person name="Hou S."/>
            <person name="Wollam A."/>
            <person name="Pepin K.H."/>
            <person name="Johnson M."/>
            <person name="Bhonagiri V."/>
            <person name="Nash W.E."/>
            <person name="Warren W."/>
            <person name="Chinwalla A."/>
            <person name="Mardis E.R."/>
            <person name="Wilson R.K."/>
        </authorList>
    </citation>
    <scope>NUCLEOTIDE SEQUENCE [LARGE SCALE GENOMIC DNA]</scope>
    <source>
        <strain evidence="2">ATCC 35185 / DSM 20758 / VPI D19B-28</strain>
    </source>
</reference>
<accession>C9LRY7</accession>
<proteinExistence type="predicted"/>
<dbReference type="AlphaFoldDB" id="C9LRY7"/>
<dbReference type="Proteomes" id="UP000003505">
    <property type="component" value="Unassembled WGS sequence"/>
</dbReference>
<protein>
    <submittedName>
        <fullName evidence="1">Uncharacterized protein</fullName>
    </submittedName>
</protein>